<comment type="caution">
    <text evidence="1">The sequence shown here is derived from an EMBL/GenBank/DDBJ whole genome shotgun (WGS) entry which is preliminary data.</text>
</comment>
<protein>
    <submittedName>
        <fullName evidence="1">Uncharacterized protein</fullName>
    </submittedName>
</protein>
<evidence type="ECO:0000313" key="2">
    <source>
        <dbReference type="Proteomes" id="UP000230233"/>
    </source>
</evidence>
<dbReference type="OrthoDB" id="5894001at2759"/>
<dbReference type="Proteomes" id="UP000230233">
    <property type="component" value="Chromosome X"/>
</dbReference>
<name>A0A2G5SM61_9PELO</name>
<organism evidence="1 2">
    <name type="scientific">Caenorhabditis nigoni</name>
    <dbReference type="NCBI Taxonomy" id="1611254"/>
    <lineage>
        <taxon>Eukaryota</taxon>
        <taxon>Metazoa</taxon>
        <taxon>Ecdysozoa</taxon>
        <taxon>Nematoda</taxon>
        <taxon>Chromadorea</taxon>
        <taxon>Rhabditida</taxon>
        <taxon>Rhabditina</taxon>
        <taxon>Rhabditomorpha</taxon>
        <taxon>Rhabditoidea</taxon>
        <taxon>Rhabditidae</taxon>
        <taxon>Peloderinae</taxon>
        <taxon>Caenorhabditis</taxon>
    </lineage>
</organism>
<evidence type="ECO:0000313" key="1">
    <source>
        <dbReference type="EMBL" id="PIC16204.1"/>
    </source>
</evidence>
<sequence length="215" mass="25121">MTWFEEARIDKVEAAQAQYNVPNRKCEGEDKCQNESRIPPNAECMGLIKPIRHGRRRVSSSFNRSIAFTMSNPFTMCLGAFWRSKNQQKRQRNPKISSDVCDQPEIITSLLPTRKNLWDHPSKSEYHCVKKVEETDEKQFDEDMVHHFGEHQKDNFFIDLADGCEFQEDNTPTTSHAWILDSLTFLEQCRKHNWEFGSRERFSSVAIMGKMEAVL</sequence>
<proteinExistence type="predicted"/>
<gene>
    <name evidence="1" type="primary">Cnig_chr_X.g22884</name>
    <name evidence="1" type="ORF">B9Z55_022884</name>
</gene>
<dbReference type="EMBL" id="PDUG01000006">
    <property type="protein sequence ID" value="PIC16204.1"/>
    <property type="molecule type" value="Genomic_DNA"/>
</dbReference>
<reference evidence="2" key="1">
    <citation type="submission" date="2017-10" db="EMBL/GenBank/DDBJ databases">
        <title>Rapid genome shrinkage in a self-fertile nematode reveals novel sperm competition proteins.</title>
        <authorList>
            <person name="Yin D."/>
            <person name="Schwarz E.M."/>
            <person name="Thomas C.G."/>
            <person name="Felde R.L."/>
            <person name="Korf I.F."/>
            <person name="Cutter A.D."/>
            <person name="Schartner C.M."/>
            <person name="Ralston E.J."/>
            <person name="Meyer B.J."/>
            <person name="Haag E.S."/>
        </authorList>
    </citation>
    <scope>NUCLEOTIDE SEQUENCE [LARGE SCALE GENOMIC DNA]</scope>
    <source>
        <strain evidence="2">JU1422</strain>
    </source>
</reference>
<keyword evidence="2" id="KW-1185">Reference proteome</keyword>
<dbReference type="AlphaFoldDB" id="A0A2G5SM61"/>
<accession>A0A2G5SM61</accession>